<organism evidence="1 2">
    <name type="scientific">Paraburkholderia phytofirmans OLGA172</name>
    <dbReference type="NCBI Taxonomy" id="1417228"/>
    <lineage>
        <taxon>Bacteria</taxon>
        <taxon>Pseudomonadati</taxon>
        <taxon>Pseudomonadota</taxon>
        <taxon>Betaproteobacteria</taxon>
        <taxon>Burkholderiales</taxon>
        <taxon>Burkholderiaceae</taxon>
        <taxon>Paraburkholderia</taxon>
    </lineage>
</organism>
<dbReference type="EMBL" id="CP014579">
    <property type="protein sequence ID" value="ANB76912.1"/>
    <property type="molecule type" value="Genomic_DNA"/>
</dbReference>
<dbReference type="KEGG" id="buz:AYM40_32730"/>
<reference evidence="1 2" key="1">
    <citation type="journal article" date="2016" name="Gene">
        <title>PacBio SMRT assembly of a complex multi-replicon genome reveals chlorocatechol degradative operon in a region of genome plasticity.</title>
        <authorList>
            <person name="Ricker N."/>
            <person name="Shen S.Y."/>
            <person name="Goordial J."/>
            <person name="Jin S."/>
            <person name="Fulthorpe R.R."/>
        </authorList>
    </citation>
    <scope>NUCLEOTIDE SEQUENCE [LARGE SCALE GENOMIC DNA]</scope>
    <source>
        <strain evidence="1 2">OLGA172</strain>
    </source>
</reference>
<sequence length="60" mass="6570">MANVRFDTTCLATIAKGGSMPGFRLYDCLYEVVRAGVRQGAMEGFAESFAAVGVWRRYGD</sequence>
<evidence type="ECO:0000313" key="2">
    <source>
        <dbReference type="Proteomes" id="UP000076852"/>
    </source>
</evidence>
<dbReference type="Proteomes" id="UP000076852">
    <property type="component" value="Chromosome 2"/>
</dbReference>
<accession>A0A160FUY3</accession>
<dbReference type="AlphaFoldDB" id="A0A160FUY3"/>
<protein>
    <submittedName>
        <fullName evidence="1">Uncharacterized protein</fullName>
    </submittedName>
</protein>
<gene>
    <name evidence="1" type="ORF">AYM40_32730</name>
</gene>
<name>A0A160FUY3_9BURK</name>
<proteinExistence type="predicted"/>
<evidence type="ECO:0000313" key="1">
    <source>
        <dbReference type="EMBL" id="ANB76912.1"/>
    </source>
</evidence>
<keyword evidence="2" id="KW-1185">Reference proteome</keyword>